<proteinExistence type="predicted"/>
<accession>A0ABV1API1</accession>
<dbReference type="Gene3D" id="1.10.10.60">
    <property type="entry name" value="Homeodomain-like"/>
    <property type="match status" value="2"/>
</dbReference>
<dbReference type="InterPro" id="IPR037923">
    <property type="entry name" value="HTH-like"/>
</dbReference>
<dbReference type="InterPro" id="IPR018062">
    <property type="entry name" value="HTH_AraC-typ_CS"/>
</dbReference>
<dbReference type="PANTHER" id="PTHR43280:SF2">
    <property type="entry name" value="HTH-TYPE TRANSCRIPTIONAL REGULATOR EXSA"/>
    <property type="match status" value="1"/>
</dbReference>
<dbReference type="PROSITE" id="PS00041">
    <property type="entry name" value="HTH_ARAC_FAMILY_1"/>
    <property type="match status" value="1"/>
</dbReference>
<dbReference type="CDD" id="cd06986">
    <property type="entry name" value="cupin_MmsR-like_N"/>
    <property type="match status" value="1"/>
</dbReference>
<dbReference type="SUPFAM" id="SSF51215">
    <property type="entry name" value="Regulatory protein AraC"/>
    <property type="match status" value="1"/>
</dbReference>
<dbReference type="InterPro" id="IPR003313">
    <property type="entry name" value="AraC-bd"/>
</dbReference>
<protein>
    <submittedName>
        <fullName evidence="5">Helix-turn-helix domain-containing protein</fullName>
    </submittedName>
</protein>
<dbReference type="EMBL" id="JBBMEI010000062">
    <property type="protein sequence ID" value="MEQ2359625.1"/>
    <property type="molecule type" value="Genomic_DNA"/>
</dbReference>
<dbReference type="SUPFAM" id="SSF46689">
    <property type="entry name" value="Homeodomain-like"/>
    <property type="match status" value="2"/>
</dbReference>
<gene>
    <name evidence="5" type="ORF">WMO75_15090</name>
</gene>
<dbReference type="Pfam" id="PF12833">
    <property type="entry name" value="HTH_18"/>
    <property type="match status" value="1"/>
</dbReference>
<evidence type="ECO:0000256" key="1">
    <source>
        <dbReference type="ARBA" id="ARBA00023015"/>
    </source>
</evidence>
<comment type="caution">
    <text evidence="5">The sequence shown here is derived from an EMBL/GenBank/DDBJ whole genome shotgun (WGS) entry which is preliminary data.</text>
</comment>
<dbReference type="InterPro" id="IPR020449">
    <property type="entry name" value="Tscrpt_reg_AraC-type_HTH"/>
</dbReference>
<evidence type="ECO:0000259" key="4">
    <source>
        <dbReference type="PROSITE" id="PS01124"/>
    </source>
</evidence>
<feature type="domain" description="HTH araC/xylS-type" evidence="4">
    <location>
        <begin position="180"/>
        <end position="278"/>
    </location>
</feature>
<keyword evidence="3" id="KW-0804">Transcription</keyword>
<evidence type="ECO:0000256" key="2">
    <source>
        <dbReference type="ARBA" id="ARBA00023125"/>
    </source>
</evidence>
<dbReference type="Pfam" id="PF02311">
    <property type="entry name" value="AraC_binding"/>
    <property type="match status" value="1"/>
</dbReference>
<dbReference type="SMART" id="SM00342">
    <property type="entry name" value="HTH_ARAC"/>
    <property type="match status" value="1"/>
</dbReference>
<evidence type="ECO:0000313" key="5">
    <source>
        <dbReference type="EMBL" id="MEQ2359625.1"/>
    </source>
</evidence>
<dbReference type="PANTHER" id="PTHR43280">
    <property type="entry name" value="ARAC-FAMILY TRANSCRIPTIONAL REGULATOR"/>
    <property type="match status" value="1"/>
</dbReference>
<evidence type="ECO:0000256" key="3">
    <source>
        <dbReference type="ARBA" id="ARBA00023163"/>
    </source>
</evidence>
<sequence>MDKVLFHMFSDDRFMDLTLYQYGYEQCLPLHSYGPFVRNHFLFHYVISGKGTLLVDDENSQSTEYQLQGGMGFLIEPDCVNTYFADRKDPWEYAWIEFSGLRAKEILEGSGLSSDSPVYLPRTPQDGERLKNEILYLATHAQESSYHLIGHLYLIMDALVSGSSSRRHTQGGKRAQFYTNEAVTFIAQNYSRAITVEDMARRCNLDRSYFGKVFRDVLGQSPQEFLIQYRMEKAAELLKITDLSVGEISRQVGYPNQLHFSRAFKNFYGISPRTYRQNNSYCSRVCIVHCKK</sequence>
<keyword evidence="1" id="KW-0805">Transcription regulation</keyword>
<dbReference type="PRINTS" id="PR00032">
    <property type="entry name" value="HTHARAC"/>
</dbReference>
<dbReference type="RefSeq" id="WP_349078378.1">
    <property type="nucleotide sequence ID" value="NZ_JBBMEI010000062.1"/>
</dbReference>
<dbReference type="PROSITE" id="PS01124">
    <property type="entry name" value="HTH_ARAC_FAMILY_2"/>
    <property type="match status" value="1"/>
</dbReference>
<organism evidence="5 6">
    <name type="scientific">Blautia intestinihominis</name>
    <dbReference type="NCBI Taxonomy" id="3133152"/>
    <lineage>
        <taxon>Bacteria</taxon>
        <taxon>Bacillati</taxon>
        <taxon>Bacillota</taxon>
        <taxon>Clostridia</taxon>
        <taxon>Lachnospirales</taxon>
        <taxon>Lachnospiraceae</taxon>
        <taxon>Blautia</taxon>
    </lineage>
</organism>
<dbReference type="InterPro" id="IPR018060">
    <property type="entry name" value="HTH_AraC"/>
</dbReference>
<reference evidence="5 6" key="1">
    <citation type="submission" date="2024-03" db="EMBL/GenBank/DDBJ databases">
        <title>Human intestinal bacterial collection.</title>
        <authorList>
            <person name="Pauvert C."/>
            <person name="Hitch T.C.A."/>
            <person name="Clavel T."/>
        </authorList>
    </citation>
    <scope>NUCLEOTIDE SEQUENCE [LARGE SCALE GENOMIC DNA]</scope>
    <source>
        <strain evidence="5 6">CLA-AA-H95</strain>
    </source>
</reference>
<keyword evidence="6" id="KW-1185">Reference proteome</keyword>
<name>A0ABV1API1_9FIRM</name>
<dbReference type="Proteomes" id="UP001446032">
    <property type="component" value="Unassembled WGS sequence"/>
</dbReference>
<keyword evidence="2" id="KW-0238">DNA-binding</keyword>
<evidence type="ECO:0000313" key="6">
    <source>
        <dbReference type="Proteomes" id="UP001446032"/>
    </source>
</evidence>
<dbReference type="InterPro" id="IPR009057">
    <property type="entry name" value="Homeodomain-like_sf"/>
</dbReference>